<gene>
    <name evidence="3" type="ORF">METZ01_LOCUS175959</name>
</gene>
<accession>A0A382CAG9</accession>
<dbReference type="InterPro" id="IPR036278">
    <property type="entry name" value="Sialidase_sf"/>
</dbReference>
<protein>
    <recommendedName>
        <fullName evidence="2">Sortilin N-terminal domain-containing protein</fullName>
    </recommendedName>
</protein>
<organism evidence="3">
    <name type="scientific">marine metagenome</name>
    <dbReference type="NCBI Taxonomy" id="408172"/>
    <lineage>
        <taxon>unclassified sequences</taxon>
        <taxon>metagenomes</taxon>
        <taxon>ecological metagenomes</taxon>
    </lineage>
</organism>
<dbReference type="CDD" id="cd15482">
    <property type="entry name" value="Sialidase_non-viral"/>
    <property type="match status" value="1"/>
</dbReference>
<proteinExistence type="predicted"/>
<dbReference type="Gene3D" id="2.130.10.10">
    <property type="entry name" value="YVTN repeat-like/Quinoprotein amine dehydrogenase"/>
    <property type="match status" value="1"/>
</dbReference>
<dbReference type="EMBL" id="UINC01033586">
    <property type="protein sequence ID" value="SVB23105.1"/>
    <property type="molecule type" value="Genomic_DNA"/>
</dbReference>
<keyword evidence="1" id="KW-0677">Repeat</keyword>
<dbReference type="InterPro" id="IPR031778">
    <property type="entry name" value="Sortilin_N"/>
</dbReference>
<reference evidence="3" key="1">
    <citation type="submission" date="2018-05" db="EMBL/GenBank/DDBJ databases">
        <authorList>
            <person name="Lanie J.A."/>
            <person name="Ng W.-L."/>
            <person name="Kazmierczak K.M."/>
            <person name="Andrzejewski T.M."/>
            <person name="Davidsen T.M."/>
            <person name="Wayne K.J."/>
            <person name="Tettelin H."/>
            <person name="Glass J.I."/>
            <person name="Rusch D."/>
            <person name="Podicherti R."/>
            <person name="Tsui H.-C.T."/>
            <person name="Winkler M.E."/>
        </authorList>
    </citation>
    <scope>NUCLEOTIDE SEQUENCE</scope>
</reference>
<dbReference type="AlphaFoldDB" id="A0A382CAG9"/>
<dbReference type="Pfam" id="PF15902">
    <property type="entry name" value="Sortilin-Vps10"/>
    <property type="match status" value="1"/>
</dbReference>
<dbReference type="Gene3D" id="2.60.40.4070">
    <property type="match status" value="1"/>
</dbReference>
<feature type="domain" description="Sortilin N-terminal" evidence="2">
    <location>
        <begin position="83"/>
        <end position="194"/>
    </location>
</feature>
<name>A0A382CAG9_9ZZZZ</name>
<evidence type="ECO:0000256" key="1">
    <source>
        <dbReference type="ARBA" id="ARBA00022737"/>
    </source>
</evidence>
<evidence type="ECO:0000313" key="3">
    <source>
        <dbReference type="EMBL" id="SVB23105.1"/>
    </source>
</evidence>
<sequence length="565" mass="63671">PIFISSHDSKTLYVAGNKVFKSINEGQSWTEISPDLTRNDMTKIGNIDKTAGVENDDYCTIFSFAESVHEKGVIWTGSDDGLVHITYNEGETWNNITPVDLPEWSRVQTIDLSHHDKSTAYLVATRYKLDEYHPMIFKTTDYGKTWTRIDKSFPNNEITRSIRIDLKDPNILYVGTETGLYITLDDGKEWFRANSNLPVVPVYDIAIKNDSIVLATNGRSFWILDDISAIQQLNGNLSNDFLLNPAFSYRIKPNSIQKFIGLHSKMDMFESIGKKYMVSLGYPAMFETRKNEKGEKVTTMLDSGENPPDGVPIYFYIDKKIDDVSISITDSKGNLVRDYSTLNNSMQIKIGTNRFIWDMNHNGAVPNEVGSPPGPMALAGDYNIELKIKRGETETSLSGLIKLIKDPRTKATDSDLKEQFDLLFSINNKYAELSKHVKVVKINKAEISDWISRAESNKNYDVIKKTGDKIIDALNEIENLIGSAGLGIGALMSLPEIPLASKLTGLIPVVDGTDTKPTEQSFGVFEEINERVDEVLEKLRYFQEVDLIDFQELVEKNNVPRLNIN</sequence>
<dbReference type="InterPro" id="IPR015943">
    <property type="entry name" value="WD40/YVTN_repeat-like_dom_sf"/>
</dbReference>
<dbReference type="SUPFAM" id="SSF50939">
    <property type="entry name" value="Sialidases"/>
    <property type="match status" value="1"/>
</dbReference>
<feature type="non-terminal residue" evidence="3">
    <location>
        <position position="1"/>
    </location>
</feature>
<evidence type="ECO:0000259" key="2">
    <source>
        <dbReference type="Pfam" id="PF15902"/>
    </source>
</evidence>